<comment type="caution">
    <text evidence="2">The sequence shown here is derived from an EMBL/GenBank/DDBJ whole genome shotgun (WGS) entry which is preliminary data.</text>
</comment>
<keyword evidence="1" id="KW-0812">Transmembrane</keyword>
<evidence type="ECO:0000313" key="3">
    <source>
        <dbReference type="Proteomes" id="UP001209878"/>
    </source>
</evidence>
<dbReference type="Proteomes" id="UP001209878">
    <property type="component" value="Unassembled WGS sequence"/>
</dbReference>
<keyword evidence="1" id="KW-1133">Transmembrane helix</keyword>
<dbReference type="EMBL" id="JAODUO010000297">
    <property type="protein sequence ID" value="KAK2183750.1"/>
    <property type="molecule type" value="Genomic_DNA"/>
</dbReference>
<reference evidence="2" key="1">
    <citation type="journal article" date="2023" name="Mol. Biol. Evol.">
        <title>Third-Generation Sequencing Reveals the Adaptive Role of the Epigenome in Three Deep-Sea Polychaetes.</title>
        <authorList>
            <person name="Perez M."/>
            <person name="Aroh O."/>
            <person name="Sun Y."/>
            <person name="Lan Y."/>
            <person name="Juniper S.K."/>
            <person name="Young C.R."/>
            <person name="Angers B."/>
            <person name="Qian P.Y."/>
        </authorList>
    </citation>
    <scope>NUCLEOTIDE SEQUENCE</scope>
    <source>
        <strain evidence="2">R07B-5</strain>
    </source>
</reference>
<feature type="transmembrane region" description="Helical" evidence="1">
    <location>
        <begin position="88"/>
        <end position="111"/>
    </location>
</feature>
<protein>
    <submittedName>
        <fullName evidence="2">Uncharacterized protein</fullName>
    </submittedName>
</protein>
<gene>
    <name evidence="2" type="ORF">NP493_297g03007</name>
</gene>
<evidence type="ECO:0000256" key="1">
    <source>
        <dbReference type="SAM" id="Phobius"/>
    </source>
</evidence>
<name>A0AAD9NWH5_RIDPI</name>
<sequence>MLNWIYLLFLTCELLWCYLYFTYDHGQVCMKYSWFYFNMYMIMVAMHCEVGLINLPVDLNIAVIYVYIAFLFDVYLCFQRMHATYACVFARMCMYIHICIYTYISVLRYYIYILCEFMYVL</sequence>
<keyword evidence="3" id="KW-1185">Reference proteome</keyword>
<organism evidence="2 3">
    <name type="scientific">Ridgeia piscesae</name>
    <name type="common">Tubeworm</name>
    <dbReference type="NCBI Taxonomy" id="27915"/>
    <lineage>
        <taxon>Eukaryota</taxon>
        <taxon>Metazoa</taxon>
        <taxon>Spiralia</taxon>
        <taxon>Lophotrochozoa</taxon>
        <taxon>Annelida</taxon>
        <taxon>Polychaeta</taxon>
        <taxon>Sedentaria</taxon>
        <taxon>Canalipalpata</taxon>
        <taxon>Sabellida</taxon>
        <taxon>Siboglinidae</taxon>
        <taxon>Ridgeia</taxon>
    </lineage>
</organism>
<dbReference type="AlphaFoldDB" id="A0AAD9NWH5"/>
<proteinExistence type="predicted"/>
<accession>A0AAD9NWH5</accession>
<feature type="transmembrane region" description="Helical" evidence="1">
    <location>
        <begin position="35"/>
        <end position="53"/>
    </location>
</feature>
<feature type="transmembrane region" description="Helical" evidence="1">
    <location>
        <begin position="6"/>
        <end position="23"/>
    </location>
</feature>
<feature type="transmembrane region" description="Helical" evidence="1">
    <location>
        <begin position="59"/>
        <end position="76"/>
    </location>
</feature>
<keyword evidence="1" id="KW-0472">Membrane</keyword>
<evidence type="ECO:0000313" key="2">
    <source>
        <dbReference type="EMBL" id="KAK2183750.1"/>
    </source>
</evidence>